<protein>
    <recommendedName>
        <fullName evidence="4">Integral membrane protein</fullName>
    </recommendedName>
</protein>
<name>A0A285J4F0_9ACTN</name>
<reference evidence="2 3" key="1">
    <citation type="submission" date="2017-09" db="EMBL/GenBank/DDBJ databases">
        <authorList>
            <person name="Ehlers B."/>
            <person name="Leendertz F.H."/>
        </authorList>
    </citation>
    <scope>NUCLEOTIDE SEQUENCE [LARGE SCALE GENOMIC DNA]</scope>
    <source>
        <strain evidence="2 3">CGMCC 4.6857</strain>
    </source>
</reference>
<feature type="transmembrane region" description="Helical" evidence="1">
    <location>
        <begin position="184"/>
        <end position="205"/>
    </location>
</feature>
<proteinExistence type="predicted"/>
<keyword evidence="1" id="KW-1133">Transmembrane helix</keyword>
<evidence type="ECO:0000256" key="1">
    <source>
        <dbReference type="SAM" id="Phobius"/>
    </source>
</evidence>
<accession>A0A285J4F0</accession>
<dbReference type="RefSeq" id="WP_097323866.1">
    <property type="nucleotide sequence ID" value="NZ_OBDY01000016.1"/>
</dbReference>
<evidence type="ECO:0008006" key="4">
    <source>
        <dbReference type="Google" id="ProtNLM"/>
    </source>
</evidence>
<dbReference type="AlphaFoldDB" id="A0A285J4F0"/>
<sequence>MSAPAPAFDRITYERRFRKAGVPALTYDYSLREHVAPRVLPPLTAAAATVPFVLAGGRGFWTILVIWLGSTAAFQLLASWMPVRGTMVVICWAWPVAVPLLYAVLSPTALPDILPSGVKTPADPGYADLLLTAGLSALYLAAIWACVALLLLASVWVGAVSLAKHALADFFSHMPGIVRLQTKTLPAMVVLTLFLFLNADVWQAAEHLDAGRLSLALLLFAVVALFAGGARIREVRDNLSRVHGRLGTGGAGQALPALTAAQRFNVAMALTTRQLAGAVWVGVGVFLYFFTLGVIVLVPDTMKQWLGAGYETLSWSDDVPVALVHVAGLLAGFSAMAFTVASATDSAYRRDYFDPISDEIAQILSLHVTYASHLGVPRRNVWQVRFSSWVIERAGGVSPYYTALAVQTLSRTYDAGTSGLVVAQAASKVSASADGEPGSAV</sequence>
<feature type="transmembrane region" description="Helical" evidence="1">
    <location>
        <begin position="85"/>
        <end position="105"/>
    </location>
</feature>
<feature type="transmembrane region" description="Helical" evidence="1">
    <location>
        <begin position="278"/>
        <end position="299"/>
    </location>
</feature>
<keyword evidence="3" id="KW-1185">Reference proteome</keyword>
<dbReference type="OrthoDB" id="5242179at2"/>
<feature type="transmembrane region" description="Helical" evidence="1">
    <location>
        <begin position="211"/>
        <end position="232"/>
    </location>
</feature>
<dbReference type="EMBL" id="OBDY01000016">
    <property type="protein sequence ID" value="SNY55078.1"/>
    <property type="molecule type" value="Genomic_DNA"/>
</dbReference>
<gene>
    <name evidence="2" type="ORF">SAMN05421748_11628</name>
</gene>
<keyword evidence="1" id="KW-0812">Transmembrane</keyword>
<dbReference type="Proteomes" id="UP000219612">
    <property type="component" value="Unassembled WGS sequence"/>
</dbReference>
<feature type="transmembrane region" description="Helical" evidence="1">
    <location>
        <begin position="59"/>
        <end position="78"/>
    </location>
</feature>
<evidence type="ECO:0000313" key="2">
    <source>
        <dbReference type="EMBL" id="SNY55078.1"/>
    </source>
</evidence>
<evidence type="ECO:0000313" key="3">
    <source>
        <dbReference type="Proteomes" id="UP000219612"/>
    </source>
</evidence>
<feature type="transmembrane region" description="Helical" evidence="1">
    <location>
        <begin position="319"/>
        <end position="341"/>
    </location>
</feature>
<organism evidence="2 3">
    <name type="scientific">Paractinoplanes atraurantiacus</name>
    <dbReference type="NCBI Taxonomy" id="1036182"/>
    <lineage>
        <taxon>Bacteria</taxon>
        <taxon>Bacillati</taxon>
        <taxon>Actinomycetota</taxon>
        <taxon>Actinomycetes</taxon>
        <taxon>Micromonosporales</taxon>
        <taxon>Micromonosporaceae</taxon>
        <taxon>Paractinoplanes</taxon>
    </lineage>
</organism>
<keyword evidence="1" id="KW-0472">Membrane</keyword>
<feature type="transmembrane region" description="Helical" evidence="1">
    <location>
        <begin position="138"/>
        <end position="163"/>
    </location>
</feature>